<feature type="compositionally biased region" description="Low complexity" evidence="1">
    <location>
        <begin position="74"/>
        <end position="92"/>
    </location>
</feature>
<dbReference type="GO" id="GO:0030428">
    <property type="term" value="C:cell septum"/>
    <property type="evidence" value="ECO:0007669"/>
    <property type="project" value="TreeGrafter"/>
</dbReference>
<evidence type="ECO:0000256" key="2">
    <source>
        <dbReference type="SAM" id="Phobius"/>
    </source>
</evidence>
<dbReference type="PROSITE" id="PS51724">
    <property type="entry name" value="SPOR"/>
    <property type="match status" value="1"/>
</dbReference>
<dbReference type="RefSeq" id="WP_332288205.1">
    <property type="nucleotide sequence ID" value="NZ_JAZIBG010000017.1"/>
</dbReference>
<accession>A0AAW9Q7S0</accession>
<feature type="transmembrane region" description="Helical" evidence="2">
    <location>
        <begin position="35"/>
        <end position="53"/>
    </location>
</feature>
<proteinExistence type="predicted"/>
<evidence type="ECO:0000313" key="5">
    <source>
        <dbReference type="Proteomes" id="UP001336250"/>
    </source>
</evidence>
<dbReference type="GO" id="GO:0032153">
    <property type="term" value="C:cell division site"/>
    <property type="evidence" value="ECO:0007669"/>
    <property type="project" value="TreeGrafter"/>
</dbReference>
<keyword evidence="2" id="KW-0472">Membrane</keyword>
<feature type="compositionally biased region" description="Pro residues" evidence="1">
    <location>
        <begin position="140"/>
        <end position="151"/>
    </location>
</feature>
<dbReference type="PANTHER" id="PTHR38687">
    <property type="entry name" value="CELL DIVISION PROTEIN DEDD-RELATED"/>
    <property type="match status" value="1"/>
</dbReference>
<dbReference type="InterPro" id="IPR036680">
    <property type="entry name" value="SPOR-like_sf"/>
</dbReference>
<dbReference type="InterPro" id="IPR007730">
    <property type="entry name" value="SPOR-like_dom"/>
</dbReference>
<organism evidence="4 5">
    <name type="scientific">Aquincola agrisoli</name>
    <dbReference type="NCBI Taxonomy" id="3119538"/>
    <lineage>
        <taxon>Bacteria</taxon>
        <taxon>Pseudomonadati</taxon>
        <taxon>Pseudomonadota</taxon>
        <taxon>Betaproteobacteria</taxon>
        <taxon>Burkholderiales</taxon>
        <taxon>Sphaerotilaceae</taxon>
        <taxon>Aquincola</taxon>
    </lineage>
</organism>
<feature type="region of interest" description="Disordered" evidence="1">
    <location>
        <begin position="1"/>
        <end position="22"/>
    </location>
</feature>
<evidence type="ECO:0000313" key="4">
    <source>
        <dbReference type="EMBL" id="MEF7613260.1"/>
    </source>
</evidence>
<feature type="domain" description="SPOR" evidence="3">
    <location>
        <begin position="176"/>
        <end position="254"/>
    </location>
</feature>
<name>A0AAW9Q7S0_9BURK</name>
<dbReference type="EMBL" id="JAZIBG010000017">
    <property type="protein sequence ID" value="MEF7613260.1"/>
    <property type="molecule type" value="Genomic_DNA"/>
</dbReference>
<dbReference type="SUPFAM" id="SSF110997">
    <property type="entry name" value="Sporulation related repeat"/>
    <property type="match status" value="1"/>
</dbReference>
<feature type="region of interest" description="Disordered" evidence="1">
    <location>
        <begin position="72"/>
        <end position="156"/>
    </location>
</feature>
<dbReference type="GO" id="GO:0042834">
    <property type="term" value="F:peptidoglycan binding"/>
    <property type="evidence" value="ECO:0007669"/>
    <property type="project" value="InterPro"/>
</dbReference>
<evidence type="ECO:0000256" key="1">
    <source>
        <dbReference type="SAM" id="MobiDB-lite"/>
    </source>
</evidence>
<dbReference type="GO" id="GO:0032506">
    <property type="term" value="P:cytokinetic process"/>
    <property type="evidence" value="ECO:0007669"/>
    <property type="project" value="TreeGrafter"/>
</dbReference>
<dbReference type="InterPro" id="IPR052521">
    <property type="entry name" value="Cell_div_SPOR-domain"/>
</dbReference>
<dbReference type="PANTHER" id="PTHR38687:SF1">
    <property type="entry name" value="CELL DIVISION PROTEIN DEDD"/>
    <property type="match status" value="1"/>
</dbReference>
<evidence type="ECO:0000259" key="3">
    <source>
        <dbReference type="PROSITE" id="PS51724"/>
    </source>
</evidence>
<dbReference type="Gene3D" id="3.30.70.1070">
    <property type="entry name" value="Sporulation related repeat"/>
    <property type="match status" value="1"/>
</dbReference>
<dbReference type="AlphaFoldDB" id="A0AAW9Q7S0"/>
<keyword evidence="2" id="KW-0812">Transmembrane</keyword>
<keyword evidence="2" id="KW-1133">Transmembrane helix</keyword>
<keyword evidence="5" id="KW-1185">Reference proteome</keyword>
<dbReference type="Proteomes" id="UP001336250">
    <property type="component" value="Unassembled WGS sequence"/>
</dbReference>
<feature type="compositionally biased region" description="Basic and acidic residues" evidence="1">
    <location>
        <begin position="125"/>
        <end position="135"/>
    </location>
</feature>
<sequence length="254" mass="26376">MGLLSFLKRQPATAREPADPAEAVQRARTNARRRLIGAVVLLGVGVIGFPLLFETQPRPIPVDIAIDIPRKEGAVPPDVPAARTAPRAPAAAEKPEDTGRDIAPPQAAAAASKPSAVPAVPASPTRDRAAAETERTPAPVVSPPSPPPAPPANTDAQRARALLEGRPSAENTRAADEAASRFVVQVGAFADASSAREARAKVEKLGLKTYTQVVDTSAGKRTRVRVGPFANREEADKASSRIKSAGLAAAVLTL</sequence>
<comment type="caution">
    <text evidence="4">The sequence shown here is derived from an EMBL/GenBank/DDBJ whole genome shotgun (WGS) entry which is preliminary data.</text>
</comment>
<feature type="compositionally biased region" description="Low complexity" evidence="1">
    <location>
        <begin position="103"/>
        <end position="124"/>
    </location>
</feature>
<protein>
    <submittedName>
        <fullName evidence="4">SPOR domain-containing protein</fullName>
    </submittedName>
</protein>
<gene>
    <name evidence="4" type="ORF">V4F39_05000</name>
</gene>
<dbReference type="Pfam" id="PF05036">
    <property type="entry name" value="SPOR"/>
    <property type="match status" value="1"/>
</dbReference>
<reference evidence="4 5" key="1">
    <citation type="submission" date="2024-02" db="EMBL/GenBank/DDBJ databases">
        <title>Genome sequence of Aquincola sp. MAHUQ-54.</title>
        <authorList>
            <person name="Huq M.A."/>
        </authorList>
    </citation>
    <scope>NUCLEOTIDE SEQUENCE [LARGE SCALE GENOMIC DNA]</scope>
    <source>
        <strain evidence="4 5">MAHUQ-54</strain>
    </source>
</reference>